<dbReference type="Gene3D" id="3.40.50.150">
    <property type="entry name" value="Vaccinia Virus protein VP39"/>
    <property type="match status" value="1"/>
</dbReference>
<dbReference type="InterPro" id="IPR013216">
    <property type="entry name" value="Methyltransf_11"/>
</dbReference>
<proteinExistence type="predicted"/>
<sequence length="310" mass="33026">MTGLPPLPPREIATYVVGGVAGDDWAADYDRVGREVVAALLPLTDPEALAGGRLLDFGCGSGRILRHLIRAVPGTELHGCDIDATSVEWVQANLAPRCRAVVAPPQPPLPFADGCFDVVWAVSVFSQIHEGWADWLLELRRVLRPGGTLVASFMGAAVAPEVTGRTVADDDIGMSVHGAGRPWAAGGPMVLHGGWWLRAHYGRAFEVVEHRPAAMRGQDVLVLRRPPADVPAPSPADLIAPEPDEPRELTAALADVARLHADHAALNAAHDAYAQAYADEAQKSAALSARIAELERQAALPRGRGRRRNA</sequence>
<dbReference type="InterPro" id="IPR029063">
    <property type="entry name" value="SAM-dependent_MTases_sf"/>
</dbReference>
<dbReference type="EMBL" id="CP114014">
    <property type="protein sequence ID" value="XAY04440.1"/>
    <property type="molecule type" value="Genomic_DNA"/>
</dbReference>
<dbReference type="CDD" id="cd02440">
    <property type="entry name" value="AdoMet_MTases"/>
    <property type="match status" value="1"/>
</dbReference>
<dbReference type="RefSeq" id="WP_354700979.1">
    <property type="nucleotide sequence ID" value="NZ_CP114014.1"/>
</dbReference>
<dbReference type="SUPFAM" id="SSF53335">
    <property type="entry name" value="S-adenosyl-L-methionine-dependent methyltransferases"/>
    <property type="match status" value="1"/>
</dbReference>
<feature type="domain" description="Methyltransferase type 11" evidence="1">
    <location>
        <begin position="55"/>
        <end position="150"/>
    </location>
</feature>
<name>A0AAU7ARX2_9ACTN</name>
<reference evidence="2" key="1">
    <citation type="submission" date="2022-12" db="EMBL/GenBank/DDBJ databases">
        <title>Paraconexibacter alkalitolerans sp. nov. and Baekduia alba sp. nov., isolated from soil and emended description of the genera Paraconexibacter (Chun et al., 2020) and Baekduia (An et al., 2020).</title>
        <authorList>
            <person name="Vieira S."/>
            <person name="Huber K.J."/>
            <person name="Geppert A."/>
            <person name="Wolf J."/>
            <person name="Neumann-Schaal M."/>
            <person name="Muesken M."/>
            <person name="Overmann J."/>
        </authorList>
    </citation>
    <scope>NUCLEOTIDE SEQUENCE</scope>
    <source>
        <strain evidence="2">AEG42_29</strain>
    </source>
</reference>
<dbReference type="Pfam" id="PF08241">
    <property type="entry name" value="Methyltransf_11"/>
    <property type="match status" value="1"/>
</dbReference>
<dbReference type="GO" id="GO:0008757">
    <property type="term" value="F:S-adenosylmethionine-dependent methyltransferase activity"/>
    <property type="evidence" value="ECO:0007669"/>
    <property type="project" value="InterPro"/>
</dbReference>
<evidence type="ECO:0000313" key="2">
    <source>
        <dbReference type="EMBL" id="XAY04440.1"/>
    </source>
</evidence>
<gene>
    <name evidence="2" type="ORF">DSM112329_01273</name>
</gene>
<evidence type="ECO:0000259" key="1">
    <source>
        <dbReference type="Pfam" id="PF08241"/>
    </source>
</evidence>
<dbReference type="KEGG" id="parq:DSM112329_01273"/>
<dbReference type="PANTHER" id="PTHR43591">
    <property type="entry name" value="METHYLTRANSFERASE"/>
    <property type="match status" value="1"/>
</dbReference>
<dbReference type="AlphaFoldDB" id="A0AAU7ARX2"/>
<accession>A0AAU7ARX2</accession>
<organism evidence="2">
    <name type="scientific">Paraconexibacter sp. AEG42_29</name>
    <dbReference type="NCBI Taxonomy" id="2997339"/>
    <lineage>
        <taxon>Bacteria</taxon>
        <taxon>Bacillati</taxon>
        <taxon>Actinomycetota</taxon>
        <taxon>Thermoleophilia</taxon>
        <taxon>Solirubrobacterales</taxon>
        <taxon>Paraconexibacteraceae</taxon>
        <taxon>Paraconexibacter</taxon>
    </lineage>
</organism>
<protein>
    <recommendedName>
        <fullName evidence="1">Methyltransferase type 11 domain-containing protein</fullName>
    </recommendedName>
</protein>